<reference evidence="2 3" key="1">
    <citation type="submission" date="2020-05" db="EMBL/GenBank/DDBJ databases">
        <title>Draft genome sequence of Desulfovibrio psychrotolerans JS1T.</title>
        <authorList>
            <person name="Ueno A."/>
            <person name="Tamazawa S."/>
            <person name="Tamamura S."/>
            <person name="Murakami T."/>
            <person name="Kiyama T."/>
            <person name="Inomata H."/>
            <person name="Amano Y."/>
            <person name="Miyakawa K."/>
            <person name="Tamaki H."/>
            <person name="Naganuma T."/>
            <person name="Kaneko K."/>
        </authorList>
    </citation>
    <scope>NUCLEOTIDE SEQUENCE [LARGE SCALE GENOMIC DNA]</scope>
    <source>
        <strain evidence="2 3">JS1</strain>
    </source>
</reference>
<evidence type="ECO:0000313" key="2">
    <source>
        <dbReference type="EMBL" id="GFM36211.1"/>
    </source>
</evidence>
<comment type="caution">
    <text evidence="2">The sequence shown here is derived from an EMBL/GenBank/DDBJ whole genome shotgun (WGS) entry which is preliminary data.</text>
</comment>
<sequence length="44" mass="4772">MGKSIKYSKEFKLSAVKLTTELGGIDNTPPHPPAPCPLSNQVLY</sequence>
<proteinExistence type="predicted"/>
<evidence type="ECO:0008006" key="4">
    <source>
        <dbReference type="Google" id="ProtNLM"/>
    </source>
</evidence>
<protein>
    <recommendedName>
        <fullName evidence="4">Transposase</fullName>
    </recommendedName>
</protein>
<keyword evidence="3" id="KW-1185">Reference proteome</keyword>
<organism evidence="2 3">
    <name type="scientific">Desulfovibrio psychrotolerans</name>
    <dbReference type="NCBI Taxonomy" id="415242"/>
    <lineage>
        <taxon>Bacteria</taxon>
        <taxon>Pseudomonadati</taxon>
        <taxon>Thermodesulfobacteriota</taxon>
        <taxon>Desulfovibrionia</taxon>
        <taxon>Desulfovibrionales</taxon>
        <taxon>Desulfovibrionaceae</taxon>
        <taxon>Desulfovibrio</taxon>
    </lineage>
</organism>
<dbReference type="EMBL" id="BLVP01000003">
    <property type="protein sequence ID" value="GFM36211.1"/>
    <property type="molecule type" value="Genomic_DNA"/>
</dbReference>
<dbReference type="AlphaFoldDB" id="A0A7J0BSP1"/>
<gene>
    <name evidence="2" type="ORF">DSM19430T_08950</name>
</gene>
<dbReference type="Proteomes" id="UP000503820">
    <property type="component" value="Unassembled WGS sequence"/>
</dbReference>
<name>A0A7J0BSP1_9BACT</name>
<feature type="region of interest" description="Disordered" evidence="1">
    <location>
        <begin position="22"/>
        <end position="44"/>
    </location>
</feature>
<evidence type="ECO:0000256" key="1">
    <source>
        <dbReference type="SAM" id="MobiDB-lite"/>
    </source>
</evidence>
<evidence type="ECO:0000313" key="3">
    <source>
        <dbReference type="Proteomes" id="UP000503820"/>
    </source>
</evidence>
<accession>A0A7J0BSP1</accession>